<proteinExistence type="predicted"/>
<evidence type="ECO:0000256" key="1">
    <source>
        <dbReference type="SAM" id="MobiDB-lite"/>
    </source>
</evidence>
<sequence>MLAVHGGGTTGCGEEDQHSDAVGRGKEDQGGGAAGRGQFRCLSHATSNPHPRLHTLDILPPSPAASGPRRPNGSPPAFASAEFPGSIPDSAQMPPRRRRRRSVAGIDQDDLLDPDALADPDSSFYEINGVRVHHKVCTHEDSSDQSPDSGITNADQNQIGLPIVLLHGFGSSVIKAPELPSRRQLRFDSDDYPVKRLSFEFDEAEEDDQFLEQICKMFIDLIISNQALETTGKDLIGSNSPGSCEPLLIGIADTCPDAPLRRPLKAVQLSPSICRKLDFDSVSPSGAVKIVIDNVKCCLLDATAEFSVSVGTWQLKAVGMLLRKPIPSPMTMLPAYPPSLPPRVASRLSPPRNHQSRVDLLRVPLLRAPATNDGALYCGNLLLSRCIAAAWLRSLEVTYYLTSIAAAWLRSLSITYYLTSIAAAWLRSLSITYYPARSVLHAATAAVSTPSMHAVVRFAWMSDLSLMGGVVRTGVVAFKHWALAMPSLLLVVAAQGMVLYMASNFLLLLAWPLSMMNLPAACGTAIGEDKPIEAISITGILCASPRQCTVRGNSKGLILPINSNH</sequence>
<protein>
    <submittedName>
        <fullName evidence="3">Uncharacterized protein</fullName>
    </submittedName>
</protein>
<dbReference type="HOGENOM" id="CLU_482684_0_0_1"/>
<dbReference type="STRING" id="4529.A0A0E0RD01"/>
<dbReference type="Gramene" id="ORUFI12G01340.1">
    <property type="protein sequence ID" value="ORUFI12G01340.1"/>
    <property type="gene ID" value="ORUFI12G01340"/>
</dbReference>
<dbReference type="InterPro" id="IPR038971">
    <property type="entry name" value="SMR11/SMR16"/>
</dbReference>
<feature type="transmembrane region" description="Helical" evidence="2">
    <location>
        <begin position="438"/>
        <end position="460"/>
    </location>
</feature>
<evidence type="ECO:0000313" key="3">
    <source>
        <dbReference type="EnsemblPlants" id="ORUFI12G01340.1"/>
    </source>
</evidence>
<dbReference type="PANTHER" id="PTHR36310:SF1">
    <property type="entry name" value="CYCLIN-DEPENDENT PROTEIN KINASE INHIBITOR SMR11"/>
    <property type="match status" value="1"/>
</dbReference>
<feature type="transmembrane region" description="Helical" evidence="2">
    <location>
        <begin position="480"/>
        <end position="509"/>
    </location>
</feature>
<reference evidence="4" key="1">
    <citation type="submission" date="2013-06" db="EMBL/GenBank/DDBJ databases">
        <authorList>
            <person name="Zhao Q."/>
        </authorList>
    </citation>
    <scope>NUCLEOTIDE SEQUENCE</scope>
    <source>
        <strain evidence="4">cv. W1943</strain>
    </source>
</reference>
<name>A0A0E0RD01_ORYRU</name>
<dbReference type="EnsemblPlants" id="ORUFI12G01340.1">
    <property type="protein sequence ID" value="ORUFI12G01340.1"/>
    <property type="gene ID" value="ORUFI12G01340"/>
</dbReference>
<keyword evidence="2" id="KW-0812">Transmembrane</keyword>
<evidence type="ECO:0000313" key="4">
    <source>
        <dbReference type="Proteomes" id="UP000008022"/>
    </source>
</evidence>
<keyword evidence="2" id="KW-1133">Transmembrane helix</keyword>
<reference evidence="3" key="2">
    <citation type="submission" date="2015-06" db="UniProtKB">
        <authorList>
            <consortium name="EnsemblPlants"/>
        </authorList>
    </citation>
    <scope>IDENTIFICATION</scope>
</reference>
<dbReference type="PANTHER" id="PTHR36310">
    <property type="entry name" value="CYCLIN-DEPENDENT PROTEIN KINASE INHIBITOR SMR11"/>
    <property type="match status" value="1"/>
</dbReference>
<feature type="compositionally biased region" description="Gly residues" evidence="1">
    <location>
        <begin position="1"/>
        <end position="11"/>
    </location>
</feature>
<keyword evidence="2" id="KW-0472">Membrane</keyword>
<accession>A0A0E0RD01</accession>
<feature type="transmembrane region" description="Helical" evidence="2">
    <location>
        <begin position="407"/>
        <end position="426"/>
    </location>
</feature>
<feature type="compositionally biased region" description="Acidic residues" evidence="1">
    <location>
        <begin position="107"/>
        <end position="118"/>
    </location>
</feature>
<dbReference type="AlphaFoldDB" id="A0A0E0RD01"/>
<evidence type="ECO:0000256" key="2">
    <source>
        <dbReference type="SAM" id="Phobius"/>
    </source>
</evidence>
<keyword evidence="4" id="KW-1185">Reference proteome</keyword>
<feature type="compositionally biased region" description="Basic and acidic residues" evidence="1">
    <location>
        <begin position="15"/>
        <end position="29"/>
    </location>
</feature>
<feature type="region of interest" description="Disordered" evidence="1">
    <location>
        <begin position="1"/>
        <end position="118"/>
    </location>
</feature>
<dbReference type="Proteomes" id="UP000008022">
    <property type="component" value="Unassembled WGS sequence"/>
</dbReference>
<organism evidence="3 4">
    <name type="scientific">Oryza rufipogon</name>
    <name type="common">Brownbeard rice</name>
    <name type="synonym">Asian wild rice</name>
    <dbReference type="NCBI Taxonomy" id="4529"/>
    <lineage>
        <taxon>Eukaryota</taxon>
        <taxon>Viridiplantae</taxon>
        <taxon>Streptophyta</taxon>
        <taxon>Embryophyta</taxon>
        <taxon>Tracheophyta</taxon>
        <taxon>Spermatophyta</taxon>
        <taxon>Magnoliopsida</taxon>
        <taxon>Liliopsida</taxon>
        <taxon>Poales</taxon>
        <taxon>Poaceae</taxon>
        <taxon>BOP clade</taxon>
        <taxon>Oryzoideae</taxon>
        <taxon>Oryzeae</taxon>
        <taxon>Oryzinae</taxon>
        <taxon>Oryza</taxon>
    </lineage>
</organism>